<keyword evidence="4" id="KW-1185">Reference proteome</keyword>
<evidence type="ECO:0000313" key="3">
    <source>
        <dbReference type="EMBL" id="PVH28550.1"/>
    </source>
</evidence>
<dbReference type="AlphaFoldDB" id="A0A2T8HSW8"/>
<comment type="caution">
    <text evidence="3">The sequence shown here is derived from an EMBL/GenBank/DDBJ whole genome shotgun (WGS) entry which is preliminary data.</text>
</comment>
<feature type="domain" description="SseB protein N-terminal" evidence="2">
    <location>
        <begin position="9"/>
        <end position="123"/>
    </location>
</feature>
<accession>A0A2T8HSW8</accession>
<evidence type="ECO:0000259" key="2">
    <source>
        <dbReference type="Pfam" id="PF07179"/>
    </source>
</evidence>
<reference evidence="3 4" key="1">
    <citation type="submission" date="2018-04" db="EMBL/GenBank/DDBJ databases">
        <title>Pararhodobacter oceanense sp. nov., isolated from marine intertidal sediment.</title>
        <authorList>
            <person name="Wang X.-L."/>
            <person name="Du Z.-J."/>
        </authorList>
    </citation>
    <scope>NUCLEOTIDE SEQUENCE [LARGE SCALE GENOMIC DNA]</scope>
    <source>
        <strain evidence="3 4">AM505</strain>
    </source>
</reference>
<organism evidence="3 4">
    <name type="scientific">Pararhodobacter oceanensis</name>
    <dbReference type="NCBI Taxonomy" id="2172121"/>
    <lineage>
        <taxon>Bacteria</taxon>
        <taxon>Pseudomonadati</taxon>
        <taxon>Pseudomonadota</taxon>
        <taxon>Alphaproteobacteria</taxon>
        <taxon>Rhodobacterales</taxon>
        <taxon>Paracoccaceae</taxon>
        <taxon>Pararhodobacter</taxon>
    </lineage>
</organism>
<dbReference type="Pfam" id="PF07179">
    <property type="entry name" value="SseB"/>
    <property type="match status" value="1"/>
</dbReference>
<dbReference type="InterPro" id="IPR009839">
    <property type="entry name" value="SseB_N"/>
</dbReference>
<dbReference type="Proteomes" id="UP000245911">
    <property type="component" value="Unassembled WGS sequence"/>
</dbReference>
<gene>
    <name evidence="3" type="ORF">DDE20_10085</name>
</gene>
<name>A0A2T8HSW8_9RHOB</name>
<evidence type="ECO:0000256" key="1">
    <source>
        <dbReference type="SAM" id="MobiDB-lite"/>
    </source>
</evidence>
<evidence type="ECO:0000313" key="4">
    <source>
        <dbReference type="Proteomes" id="UP000245911"/>
    </source>
</evidence>
<dbReference type="RefSeq" id="WP_116558381.1">
    <property type="nucleotide sequence ID" value="NZ_QDKM01000004.1"/>
</dbReference>
<dbReference type="EMBL" id="QDKM01000004">
    <property type="protein sequence ID" value="PVH28550.1"/>
    <property type="molecule type" value="Genomic_DNA"/>
</dbReference>
<sequence length="273" mass="28642">MTETLTPALDAAMRAMSANPEDTPTRLRFHSELSRAELFVLLEEEVEGENMRPQVFDLSDGRAVLAFGSEMRLANFAGEAAAYAALPGRVLVSMLAQSPEGLALLIAPDTEHAALLAPQALAWLDETLAVAAPEHAEAVPQRIAKPELPAAVMALLQPALEAHLPGLPGLQDAILARADWQDGTRGHILALSGLPDTAHAPVARAVVEALSLSGLEAGSLDVLFPDEAALEAIRAVGLALAPAPYAPRDEQIISAETAGANPGLDPDRPPKLR</sequence>
<protein>
    <recommendedName>
        <fullName evidence="2">SseB protein N-terminal domain-containing protein</fullName>
    </recommendedName>
</protein>
<dbReference type="OrthoDB" id="7831317at2"/>
<feature type="region of interest" description="Disordered" evidence="1">
    <location>
        <begin position="251"/>
        <end position="273"/>
    </location>
</feature>
<proteinExistence type="predicted"/>